<dbReference type="GO" id="GO:0005730">
    <property type="term" value="C:nucleolus"/>
    <property type="evidence" value="ECO:0007669"/>
    <property type="project" value="TreeGrafter"/>
</dbReference>
<feature type="region of interest" description="Disordered" evidence="7">
    <location>
        <begin position="1"/>
        <end position="148"/>
    </location>
</feature>
<comment type="similarity">
    <text evidence="2">Belongs to the DNA polymerase type-B-like family.</text>
</comment>
<evidence type="ECO:0000313" key="10">
    <source>
        <dbReference type="EMBL" id="PAV82823.1"/>
    </source>
</evidence>
<dbReference type="Pfam" id="PF03828">
    <property type="entry name" value="PAP_assoc"/>
    <property type="match status" value="1"/>
</dbReference>
<dbReference type="SUPFAM" id="SSF81631">
    <property type="entry name" value="PAP/OAS1 substrate-binding domain"/>
    <property type="match status" value="1"/>
</dbReference>
<comment type="caution">
    <text evidence="10">The sequence shown here is derived from an EMBL/GenBank/DDBJ whole genome shotgun (WGS) entry which is preliminary data.</text>
</comment>
<dbReference type="EC" id="2.7.7.19" evidence="3"/>
<keyword evidence="6" id="KW-0460">Magnesium</keyword>
<dbReference type="FunFam" id="3.30.460.10:FF:000006">
    <property type="entry name" value="non-canonical poly(A) RNA polymerase PAPD5"/>
    <property type="match status" value="1"/>
</dbReference>
<feature type="compositionally biased region" description="Polar residues" evidence="7">
    <location>
        <begin position="97"/>
        <end position="110"/>
    </location>
</feature>
<evidence type="ECO:0000313" key="11">
    <source>
        <dbReference type="Proteomes" id="UP000218231"/>
    </source>
</evidence>
<feature type="compositionally biased region" description="Basic residues" evidence="7">
    <location>
        <begin position="30"/>
        <end position="62"/>
    </location>
</feature>
<reference evidence="10 11" key="1">
    <citation type="journal article" date="2017" name="Curr. Biol.">
        <title>Genome architecture and evolution of a unichromosomal asexual nematode.</title>
        <authorList>
            <person name="Fradin H."/>
            <person name="Zegar C."/>
            <person name="Gutwein M."/>
            <person name="Lucas J."/>
            <person name="Kovtun M."/>
            <person name="Corcoran D."/>
            <person name="Baugh L.R."/>
            <person name="Kiontke K."/>
            <person name="Gunsalus K."/>
            <person name="Fitch D.H."/>
            <person name="Piano F."/>
        </authorList>
    </citation>
    <scope>NUCLEOTIDE SEQUENCE [LARGE SCALE GENOMIC DNA]</scope>
    <source>
        <strain evidence="10">PF1309</strain>
    </source>
</reference>
<feature type="domain" description="PAP-associated" evidence="8">
    <location>
        <begin position="383"/>
        <end position="430"/>
    </location>
</feature>
<evidence type="ECO:0000256" key="7">
    <source>
        <dbReference type="SAM" id="MobiDB-lite"/>
    </source>
</evidence>
<evidence type="ECO:0000256" key="2">
    <source>
        <dbReference type="ARBA" id="ARBA00008593"/>
    </source>
</evidence>
<evidence type="ECO:0000256" key="5">
    <source>
        <dbReference type="ARBA" id="ARBA00022723"/>
    </source>
</evidence>
<evidence type="ECO:0000259" key="9">
    <source>
        <dbReference type="Pfam" id="PF22600"/>
    </source>
</evidence>
<evidence type="ECO:0000256" key="6">
    <source>
        <dbReference type="ARBA" id="ARBA00022842"/>
    </source>
</evidence>
<feature type="compositionally biased region" description="Polar residues" evidence="7">
    <location>
        <begin position="64"/>
        <end position="79"/>
    </location>
</feature>
<evidence type="ECO:0000256" key="3">
    <source>
        <dbReference type="ARBA" id="ARBA00012388"/>
    </source>
</evidence>
<dbReference type="InterPro" id="IPR002058">
    <property type="entry name" value="PAP_assoc"/>
</dbReference>
<dbReference type="STRING" id="2018661.A0A2A2L9H8"/>
<sequence length="561" mass="63584">MAPSRSTSRGQVAVSQQPAASMPRSTRVFTAHHNHDHHPHPHPHSNSKRLVPHPNKHVRHSRFSGVSNSQSEMDNSYVASTSSGSNEHSSPPHSNSLQNETNHTSNSFRSTPIDLHPTVLLNESSSSNGPPKPPSEKSSGSSSSGDSLRTCTVADVVHVLGNDGMLPFGYTDSNCVPWATKRYSIGINGLHEELIDLYRYLRPSPLEEQIRKQVFEKVNKVISSKWTDYSVSVSMFGSLRTQLFLPTSDIDVLVECPDWENAPLNETADALRSAEIASEINVLADAFVPIVKMVDKETHISVDISFNTVQSVRAAEYIENVKFEFPVIEPLILILKQFLHQRRLNQTYTGGLSSYGLVLMLIHFLQGYYIQLRRVPITDARINLGELLLRFFEVFSQEFNYKQVGISVREIRYTKKLDDKTLLLSLEDPLLSCNEVGRSTYNYISVIRAFEQAHRILCGILIRKRDESRMDGPTLQLWRQHYSGSMMQHIMPFTQAEVNRRDWLRGFVVSMSYKQDAPKNTATLIYNSFLAEPFDVSKYEWLRQSIPIKEQKNARILPISS</sequence>
<dbReference type="GO" id="GO:0031123">
    <property type="term" value="P:RNA 3'-end processing"/>
    <property type="evidence" value="ECO:0007669"/>
    <property type="project" value="TreeGrafter"/>
</dbReference>
<dbReference type="CDD" id="cd05402">
    <property type="entry name" value="NT_PAP_TUTase"/>
    <property type="match status" value="1"/>
</dbReference>
<dbReference type="GO" id="GO:0031499">
    <property type="term" value="C:TRAMP complex"/>
    <property type="evidence" value="ECO:0007669"/>
    <property type="project" value="TreeGrafter"/>
</dbReference>
<dbReference type="PANTHER" id="PTHR23092">
    <property type="entry name" value="POLY(A) RNA POLYMERASE"/>
    <property type="match status" value="1"/>
</dbReference>
<dbReference type="Gene3D" id="3.30.460.10">
    <property type="entry name" value="Beta Polymerase, domain 2"/>
    <property type="match status" value="1"/>
</dbReference>
<keyword evidence="11" id="KW-1185">Reference proteome</keyword>
<dbReference type="InterPro" id="IPR043519">
    <property type="entry name" value="NT_sf"/>
</dbReference>
<dbReference type="EMBL" id="LIAE01007026">
    <property type="protein sequence ID" value="PAV82823.1"/>
    <property type="molecule type" value="Genomic_DNA"/>
</dbReference>
<evidence type="ECO:0000256" key="4">
    <source>
        <dbReference type="ARBA" id="ARBA00022679"/>
    </source>
</evidence>
<dbReference type="SUPFAM" id="SSF81301">
    <property type="entry name" value="Nucleotidyltransferase"/>
    <property type="match status" value="1"/>
</dbReference>
<keyword evidence="4" id="KW-0808">Transferase</keyword>
<dbReference type="GO" id="GO:0046872">
    <property type="term" value="F:metal ion binding"/>
    <property type="evidence" value="ECO:0007669"/>
    <property type="project" value="UniProtKB-KW"/>
</dbReference>
<feature type="domain" description="Poly(A) RNA polymerase mitochondrial-like central palm" evidence="9">
    <location>
        <begin position="190"/>
        <end position="317"/>
    </location>
</feature>
<proteinExistence type="inferred from homology"/>
<dbReference type="PANTHER" id="PTHR23092:SF15">
    <property type="entry name" value="INACTIVE NON-CANONICAL POLY(A) RNA POLYMERASE PROTEIN TRF4-2-RELATED"/>
    <property type="match status" value="1"/>
</dbReference>
<evidence type="ECO:0000259" key="8">
    <source>
        <dbReference type="Pfam" id="PF03828"/>
    </source>
</evidence>
<comment type="cofactor">
    <cofactor evidence="1">
        <name>Mn(2+)</name>
        <dbReference type="ChEBI" id="CHEBI:29035"/>
    </cofactor>
</comment>
<dbReference type="Gene3D" id="1.10.1410.10">
    <property type="match status" value="1"/>
</dbReference>
<dbReference type="GO" id="GO:0003729">
    <property type="term" value="F:mRNA binding"/>
    <property type="evidence" value="ECO:0007669"/>
    <property type="project" value="TreeGrafter"/>
</dbReference>
<gene>
    <name evidence="10" type="ORF">WR25_21995</name>
</gene>
<feature type="compositionally biased region" description="Polar residues" evidence="7">
    <location>
        <begin position="1"/>
        <end position="28"/>
    </location>
</feature>
<organism evidence="10 11">
    <name type="scientific">Diploscapter pachys</name>
    <dbReference type="NCBI Taxonomy" id="2018661"/>
    <lineage>
        <taxon>Eukaryota</taxon>
        <taxon>Metazoa</taxon>
        <taxon>Ecdysozoa</taxon>
        <taxon>Nematoda</taxon>
        <taxon>Chromadorea</taxon>
        <taxon>Rhabditida</taxon>
        <taxon>Rhabditina</taxon>
        <taxon>Rhabditomorpha</taxon>
        <taxon>Rhabditoidea</taxon>
        <taxon>Rhabditidae</taxon>
        <taxon>Diploscapter</taxon>
    </lineage>
</organism>
<dbReference type="OrthoDB" id="273917at2759"/>
<dbReference type="InterPro" id="IPR054708">
    <property type="entry name" value="MTPAP-like_central"/>
</dbReference>
<accession>A0A2A2L9H8</accession>
<dbReference type="GO" id="GO:1990817">
    <property type="term" value="F:poly(A) RNA polymerase activity"/>
    <property type="evidence" value="ECO:0007669"/>
    <property type="project" value="UniProtKB-EC"/>
</dbReference>
<keyword evidence="5" id="KW-0479">Metal-binding</keyword>
<dbReference type="Proteomes" id="UP000218231">
    <property type="component" value="Unassembled WGS sequence"/>
</dbReference>
<feature type="compositionally biased region" description="Low complexity" evidence="7">
    <location>
        <begin position="80"/>
        <end position="96"/>
    </location>
</feature>
<dbReference type="AlphaFoldDB" id="A0A2A2L9H8"/>
<dbReference type="GO" id="GO:0043634">
    <property type="term" value="P:polyadenylation-dependent ncRNA catabolic process"/>
    <property type="evidence" value="ECO:0007669"/>
    <property type="project" value="TreeGrafter"/>
</dbReference>
<name>A0A2A2L9H8_9BILA</name>
<protein>
    <recommendedName>
        <fullName evidence="3">polynucleotide adenylyltransferase</fullName>
        <ecNumber evidence="3">2.7.7.19</ecNumber>
    </recommendedName>
</protein>
<dbReference type="Pfam" id="PF22600">
    <property type="entry name" value="MTPAP-like_central"/>
    <property type="match status" value="1"/>
</dbReference>
<evidence type="ECO:0000256" key="1">
    <source>
        <dbReference type="ARBA" id="ARBA00001936"/>
    </source>
</evidence>
<dbReference type="InterPro" id="IPR045862">
    <property type="entry name" value="Trf4-like"/>
</dbReference>